<keyword evidence="2" id="KW-1185">Reference proteome</keyword>
<dbReference type="OrthoDB" id="406551at2759"/>
<dbReference type="PROSITE" id="PS51257">
    <property type="entry name" value="PROKAR_LIPOPROTEIN"/>
    <property type="match status" value="1"/>
</dbReference>
<dbReference type="AlphaFoldDB" id="A0A830H6R4"/>
<proteinExistence type="predicted"/>
<evidence type="ECO:0000313" key="2">
    <source>
        <dbReference type="Proteomes" id="UP000660262"/>
    </source>
</evidence>
<dbReference type="Proteomes" id="UP000660262">
    <property type="component" value="Unassembled WGS sequence"/>
</dbReference>
<protein>
    <submittedName>
        <fullName evidence="1">Uncharacterized protein</fullName>
    </submittedName>
</protein>
<dbReference type="EMBL" id="BNJQ01000003">
    <property type="protein sequence ID" value="GHP02242.1"/>
    <property type="molecule type" value="Genomic_DNA"/>
</dbReference>
<sequence>MKSRSQKMSMSSPWCVINLAFAFACVINLPLFTLGSTSPQGVSSSSETPQPVPLAFKAKVEVYAHRLDKKNDYPPSKKVLSVWYDQPNGRLRVEFLHTKRTLIRRYDTEEEFLITRLPGFPTECQKSKVMPKGSTMPLPDWPAGAKHLGQEKIGEKLCNAYREQVGDITLDLYLDAKTHAPVRARVSTTDRKSSPPTTEPDVTYDVVELEEGPVPVDAFALPDDHVGGVKACERRPHDIGFPYVHLFHYVLRA</sequence>
<gene>
    <name evidence="1" type="ORF">PPROV_000099900</name>
</gene>
<reference evidence="1" key="1">
    <citation type="submission" date="2020-10" db="EMBL/GenBank/DDBJ databases">
        <title>Unveiling of a novel bifunctional photoreceptor, Dualchrome1, isolated from a cosmopolitan green alga.</title>
        <authorList>
            <person name="Suzuki S."/>
            <person name="Kawachi M."/>
        </authorList>
    </citation>
    <scope>NUCLEOTIDE SEQUENCE</scope>
    <source>
        <strain evidence="1">NIES 2893</strain>
    </source>
</reference>
<name>A0A830H6R4_9CHLO</name>
<evidence type="ECO:0000313" key="1">
    <source>
        <dbReference type="EMBL" id="GHP02242.1"/>
    </source>
</evidence>
<comment type="caution">
    <text evidence="1">The sequence shown here is derived from an EMBL/GenBank/DDBJ whole genome shotgun (WGS) entry which is preliminary data.</text>
</comment>
<accession>A0A830H6R4</accession>
<organism evidence="1 2">
    <name type="scientific">Pycnococcus provasolii</name>
    <dbReference type="NCBI Taxonomy" id="41880"/>
    <lineage>
        <taxon>Eukaryota</taxon>
        <taxon>Viridiplantae</taxon>
        <taxon>Chlorophyta</taxon>
        <taxon>Pseudoscourfieldiophyceae</taxon>
        <taxon>Pseudoscourfieldiales</taxon>
        <taxon>Pycnococcaceae</taxon>
        <taxon>Pycnococcus</taxon>
    </lineage>
</organism>